<proteinExistence type="predicted"/>
<dbReference type="AlphaFoldDB" id="I4A3Z5"/>
<accession>I4A3Z5</accession>
<dbReference type="Gene3D" id="3.40.50.10320">
    <property type="entry name" value="LmbE-like"/>
    <property type="match status" value="1"/>
</dbReference>
<evidence type="ECO:0000313" key="1">
    <source>
        <dbReference type="EMBL" id="AFL98679.1"/>
    </source>
</evidence>
<dbReference type="OrthoDB" id="9815144at2"/>
<dbReference type="KEGG" id="ddh:Desde_0199"/>
<dbReference type="SUPFAM" id="SSF102588">
    <property type="entry name" value="LmbE-like"/>
    <property type="match status" value="1"/>
</dbReference>
<dbReference type="EMBL" id="CP003348">
    <property type="protein sequence ID" value="AFL98679.1"/>
    <property type="molecule type" value="Genomic_DNA"/>
</dbReference>
<evidence type="ECO:0000313" key="2">
    <source>
        <dbReference type="Proteomes" id="UP000006053"/>
    </source>
</evidence>
<reference evidence="1 2" key="2">
    <citation type="journal article" date="2015" name="J. Bacteriol.">
        <title>Genomic, proteomic, and biochemical analysis of the organohalide respiratory pathway in Desulfitobacterium dehalogenans.</title>
        <authorList>
            <person name="Kruse T."/>
            <person name="van de Pas B.A."/>
            <person name="Atteia A."/>
            <person name="Krab K."/>
            <person name="Hagen W.R."/>
            <person name="Goodwin L."/>
            <person name="Chain P."/>
            <person name="Boeren S."/>
            <person name="Maphosa F."/>
            <person name="Schraa G."/>
            <person name="de Vos W.M."/>
            <person name="van der Oost J."/>
            <person name="Smidt H."/>
            <person name="Stams A.J."/>
        </authorList>
    </citation>
    <scope>NUCLEOTIDE SEQUENCE [LARGE SCALE GENOMIC DNA]</scope>
    <source>
        <strain evidence="2">ATCC 51507 / DSM 9161 / JW/IU-DC1</strain>
    </source>
</reference>
<dbReference type="HOGENOM" id="CLU_1114097_0_0_9"/>
<gene>
    <name evidence="1" type="ordered locus">Desde_0199</name>
</gene>
<sequence>MESGKRMLLLGAYSMEVVECGGALCKNADAGGISHAAILFASAKMQEDLKKSAAILGTSVEFLNMDAGKISASYEEKLALIKIIRTFQPDIIITQDPEHCVSDLDPGRRPFMTLVLEAIALAGRAYALDELPGLKPARSATLYYMTPEHPNCVVDILPVWEKKCAAMDALEAQLLYFGEKEEETPEQLRQRKMAVPNWEDIESPLERGMLWKREMDKAFYMYPASTGHCRALYAEPYRRDGHFVLDNLLI</sequence>
<dbReference type="RefSeq" id="WP_014792177.1">
    <property type="nucleotide sequence ID" value="NC_018017.1"/>
</dbReference>
<dbReference type="eggNOG" id="COG2120">
    <property type="taxonomic scope" value="Bacteria"/>
</dbReference>
<organism evidence="1 2">
    <name type="scientific">Desulfitobacterium dehalogenans (strain ATCC 51507 / DSM 9161 / JW/IU-DC1)</name>
    <dbReference type="NCBI Taxonomy" id="756499"/>
    <lineage>
        <taxon>Bacteria</taxon>
        <taxon>Bacillati</taxon>
        <taxon>Bacillota</taxon>
        <taxon>Clostridia</taxon>
        <taxon>Eubacteriales</taxon>
        <taxon>Desulfitobacteriaceae</taxon>
        <taxon>Desulfitobacterium</taxon>
    </lineage>
</organism>
<keyword evidence="2" id="KW-1185">Reference proteome</keyword>
<dbReference type="STRING" id="756499.Desde_0199"/>
<dbReference type="Proteomes" id="UP000006053">
    <property type="component" value="Chromosome"/>
</dbReference>
<reference evidence="2" key="1">
    <citation type="submission" date="2012-06" db="EMBL/GenBank/DDBJ databases">
        <title>Complete sequence of Desulfitobacterium dehalogenans ATCC 51507.</title>
        <authorList>
            <person name="Lucas S."/>
            <person name="Han J."/>
            <person name="Lapidus A."/>
            <person name="Cheng J.-F."/>
            <person name="Goodwin L."/>
            <person name="Pitluck S."/>
            <person name="Peters L."/>
            <person name="Ovchinnikova G."/>
            <person name="Teshima H."/>
            <person name="Detter J.C."/>
            <person name="Han C."/>
            <person name="Tapia R."/>
            <person name="Land M."/>
            <person name="Hauser L."/>
            <person name="Kyrpides N."/>
            <person name="Ivanova N."/>
            <person name="Pagani I."/>
            <person name="Kruse T."/>
            <person name="de Vos W.M."/>
            <person name="Smidt H."/>
            <person name="Woyke T."/>
        </authorList>
    </citation>
    <scope>NUCLEOTIDE SEQUENCE [LARGE SCALE GENOMIC DNA]</scope>
    <source>
        <strain evidence="2">ATCC 51507 / DSM 9161 / JW/IU-DC1</strain>
    </source>
</reference>
<protein>
    <submittedName>
        <fullName evidence="1">Putative LmbE-like protein</fullName>
    </submittedName>
</protein>
<dbReference type="InterPro" id="IPR024078">
    <property type="entry name" value="LmbE-like_dom_sf"/>
</dbReference>
<name>I4A3Z5_DESDJ</name>